<comment type="caution">
    <text evidence="1">The sequence shown here is derived from an EMBL/GenBank/DDBJ whole genome shotgun (WGS) entry which is preliminary data.</text>
</comment>
<accession>A0A2N0WBP2</accession>
<evidence type="ECO:0008006" key="3">
    <source>
        <dbReference type="Google" id="ProtNLM"/>
    </source>
</evidence>
<protein>
    <recommendedName>
        <fullName evidence="3">Bacteriophage protein</fullName>
    </recommendedName>
</protein>
<dbReference type="EMBL" id="PISJ01000019">
    <property type="protein sequence ID" value="PKF31931.1"/>
    <property type="molecule type" value="Genomic_DNA"/>
</dbReference>
<organism evidence="1 2">
    <name type="scientific">Acinetobacter proteolyticus</name>
    <dbReference type="NCBI Taxonomy" id="1776741"/>
    <lineage>
        <taxon>Bacteria</taxon>
        <taxon>Pseudomonadati</taxon>
        <taxon>Pseudomonadota</taxon>
        <taxon>Gammaproteobacteria</taxon>
        <taxon>Moraxellales</taxon>
        <taxon>Moraxellaceae</taxon>
        <taxon>Acinetobacter</taxon>
    </lineage>
</organism>
<gene>
    <name evidence="1" type="ORF">CW311_16990</name>
</gene>
<sequence length="122" mass="13271">MARLDVSDVLVDPDFMDTGIVCNRTTVIVGNNGRSQETTSTTTFAGVVTTNSGIKMDRRPDGTLIKGAINIHTRFALIQGDANNKADEIVWQGKIYIVSQVMDNLHYGQGFVKAICELKPLG</sequence>
<reference evidence="1 2" key="1">
    <citation type="submission" date="2017-12" db="EMBL/GenBank/DDBJ databases">
        <title>Draft Genome sequences of multiple microbial strains isolated from spacecraft associated surfaces.</title>
        <authorList>
            <person name="Seuylemezian A."/>
            <person name="Vaishampayan P."/>
            <person name="Venkateswaran K."/>
        </authorList>
    </citation>
    <scope>NUCLEOTIDE SEQUENCE [LARGE SCALE GENOMIC DNA]</scope>
    <source>
        <strain evidence="1 2">2P01AA</strain>
    </source>
</reference>
<dbReference type="AlphaFoldDB" id="A0A2N0WBP2"/>
<dbReference type="RefSeq" id="WP_101237256.1">
    <property type="nucleotide sequence ID" value="NZ_PISJ01000019.1"/>
</dbReference>
<dbReference type="Proteomes" id="UP000233553">
    <property type="component" value="Unassembled WGS sequence"/>
</dbReference>
<proteinExistence type="predicted"/>
<name>A0A2N0WBP2_9GAMM</name>
<evidence type="ECO:0000313" key="2">
    <source>
        <dbReference type="Proteomes" id="UP000233553"/>
    </source>
</evidence>
<evidence type="ECO:0000313" key="1">
    <source>
        <dbReference type="EMBL" id="PKF31931.1"/>
    </source>
</evidence>